<feature type="domain" description="GLUG" evidence="4">
    <location>
        <begin position="142"/>
        <end position="163"/>
    </location>
</feature>
<feature type="compositionally biased region" description="Acidic residues" evidence="1">
    <location>
        <begin position="1252"/>
        <end position="1264"/>
    </location>
</feature>
<evidence type="ECO:0000313" key="6">
    <source>
        <dbReference type="Proteomes" id="UP000220005"/>
    </source>
</evidence>
<name>A0A2A7AU89_9FIRM</name>
<dbReference type="InterPro" id="IPR011493">
    <property type="entry name" value="GLUG"/>
</dbReference>
<keyword evidence="3" id="KW-0732">Signal</keyword>
<evidence type="ECO:0000256" key="2">
    <source>
        <dbReference type="SAM" id="Phobius"/>
    </source>
</evidence>
<dbReference type="Gene3D" id="2.160.20.110">
    <property type="match status" value="3"/>
</dbReference>
<evidence type="ECO:0000256" key="3">
    <source>
        <dbReference type="SAM" id="SignalP"/>
    </source>
</evidence>
<accession>A0A2A7AU89</accession>
<keyword evidence="2" id="KW-1133">Transmembrane helix</keyword>
<reference evidence="5 6" key="1">
    <citation type="journal article" date="2017" name="Front. Microbiol.">
        <title>New Insights into the Diversity of the Genus Faecalibacterium.</title>
        <authorList>
            <person name="Benevides L."/>
            <person name="Burman S."/>
            <person name="Martin R."/>
            <person name="Robert V."/>
            <person name="Thomas M."/>
            <person name="Miquel S."/>
            <person name="Chain F."/>
            <person name="Sokol H."/>
            <person name="Bermudez-Humaran L.G."/>
            <person name="Morrison M."/>
            <person name="Langella P."/>
            <person name="Azevedo V.A."/>
            <person name="Chatel J.M."/>
            <person name="Soares S."/>
        </authorList>
    </citation>
    <scope>NUCLEOTIDE SEQUENCE [LARGE SCALE GENOMIC DNA]</scope>
    <source>
        <strain evidence="5 6">CNCM I 4575</strain>
    </source>
</reference>
<dbReference type="Proteomes" id="UP000220005">
    <property type="component" value="Unassembled WGS sequence"/>
</dbReference>
<dbReference type="Pfam" id="PF07581">
    <property type="entry name" value="Glug"/>
    <property type="match status" value="1"/>
</dbReference>
<protein>
    <recommendedName>
        <fullName evidence="4">GLUG domain-containing protein</fullName>
    </recommendedName>
</protein>
<feature type="chain" id="PRO_5012292265" description="GLUG domain-containing protein" evidence="3">
    <location>
        <begin position="37"/>
        <end position="1270"/>
    </location>
</feature>
<evidence type="ECO:0000313" key="5">
    <source>
        <dbReference type="EMBL" id="PDX82724.1"/>
    </source>
</evidence>
<gene>
    <name evidence="5" type="ORF">CGS58_00250</name>
</gene>
<evidence type="ECO:0000259" key="4">
    <source>
        <dbReference type="Pfam" id="PF07581"/>
    </source>
</evidence>
<feature type="signal peptide" evidence="3">
    <location>
        <begin position="1"/>
        <end position="36"/>
    </location>
</feature>
<evidence type="ECO:0000256" key="1">
    <source>
        <dbReference type="SAM" id="MobiDB-lite"/>
    </source>
</evidence>
<dbReference type="EMBL" id="NMTY01000002">
    <property type="protein sequence ID" value="PDX82724.1"/>
    <property type="molecule type" value="Genomic_DNA"/>
</dbReference>
<dbReference type="AlphaFoldDB" id="A0A2A7AU89"/>
<feature type="region of interest" description="Disordered" evidence="1">
    <location>
        <begin position="1242"/>
        <end position="1270"/>
    </location>
</feature>
<keyword evidence="2" id="KW-0812">Transmembrane</keyword>
<feature type="transmembrane region" description="Helical" evidence="2">
    <location>
        <begin position="1214"/>
        <end position="1236"/>
    </location>
</feature>
<proteinExistence type="predicted"/>
<organism evidence="5 6">
    <name type="scientific">Faecalibacterium prausnitzii</name>
    <dbReference type="NCBI Taxonomy" id="853"/>
    <lineage>
        <taxon>Bacteria</taxon>
        <taxon>Bacillati</taxon>
        <taxon>Bacillota</taxon>
        <taxon>Clostridia</taxon>
        <taxon>Eubacteriales</taxon>
        <taxon>Oscillospiraceae</taxon>
        <taxon>Faecalibacterium</taxon>
    </lineage>
</organism>
<keyword evidence="2" id="KW-0472">Membrane</keyword>
<sequence length="1270" mass="132727">MRTNESAAGSTRLLHRLTAALLALVLAASAALPVFAADTAPTDTIYINSVSDLLAFADKCGFDQWSKGKTVILQEDLSLEDTEWAPVASFSGAFKGNGHTISDVSLVGAYSPAGFFGILEEGGSIQDLTIKGVVNPAGTQKTAGGLVGTNYGTIINCTFSGAVHGEEEAGGLVGRNETSGTIDHSTSRAMVSGAYATGGIVGYNLGVITGCTNVGAVNSEYQESALDMEGLPATLLELVKKDMGDDLSNNISNVSSDTGGIAGRSSGLILSSANAGDVGYAHVGYNVGGIVGRTDGLISGCVNQGLVQGRKDVGGIAGQAEPYVELDLDQSTINRLRTELDTLHTMVNGAADDMDGSTSLLNTDLNTLNSQMDTAVQAARRLQEQGGDYFDEVADEVDRTGDLISDTFTRLEPVMDTGVDALDKMTTAVGQLKWVTAEMAAEMLTASTALAKASSGAHKASDALDSSKQGLEQISKGLDDLIASLPGKDDSGLSSAISTILGGYSSVSGDAVDDHIKTAISLLQVANSAMSILSLGSGMSGQMKLLTTGLGLLRSATLLADDGQLASAGKQVTRAVGNMAGRATQIGALLGNTANLVSEQGNPQMASALTSMSGALGNVGDQLGNLEDILDKLGFNTGNISSGNASIQAGLDSLSDAAQDLGKAADDFDKSLDILKTDSALTSATLGHMSASLGIMAEGMSGLTSMTSQAADIVHWLAEQDPIHVPRPSSEMTATKDELFDAVTNMTDQMSTLNRDMLSASNTLTSNLRSINDQINVVSNLLLDAVEEISDPGSKNVFEDESENLTAQNEGKIEGCTNRGTVEADMNVGGIAGTMAVENTLDPEDDDKDENRSLLRTEYTISAVVMNCVNEGTVTSKKEAVGGICGEMDLGYITGCEAYGKVDGNNKVGGIAGHSSAKLISNWAKCELTGSKYIGGIVGQGADSVLTGNSCIIKDNRAMVEIHEPDDDGDDSEVALSTSSSNTDGQYWGAISGGQDGTFTGNLFVSDTLRGVDRISRAGQAEPIDYDTMRALEGAPKGFQKLTLTFMADGHIVDQRTFTYGASFTEADYPELPQKDGYLAEWNTPVLDDLHLDTVVTALYTSYTPALKSIDVRINGRPIFYVDGLFGGSNALSVTSQTPSGVANATEQWLMDFSDDGQETHTIRYLPQGKQGSVYVQQDGKWIKVPTDTFGSYITFTAAGTEIVMAFVPKGIPLWELCGGTVAALLVAAFLARKLIHKRKARKAKKNAAPVEELDTPIESDDQSTEQHTK</sequence>
<comment type="caution">
    <text evidence="5">The sequence shown here is derived from an EMBL/GenBank/DDBJ whole genome shotgun (WGS) entry which is preliminary data.</text>
</comment>